<accession>A0A0K2UJ25</accession>
<dbReference type="AlphaFoldDB" id="A0A0K2UJ25"/>
<evidence type="ECO:0000313" key="1">
    <source>
        <dbReference type="EMBL" id="CDW38304.1"/>
    </source>
</evidence>
<name>A0A0K2UJ25_LEPSM</name>
<reference evidence="1" key="1">
    <citation type="submission" date="2014-05" db="EMBL/GenBank/DDBJ databases">
        <authorList>
            <person name="Chronopoulou M."/>
        </authorList>
    </citation>
    <scope>NUCLEOTIDE SEQUENCE</scope>
    <source>
        <tissue evidence="1">Whole organism</tissue>
    </source>
</reference>
<proteinExistence type="predicted"/>
<organism evidence="1">
    <name type="scientific">Lepeophtheirus salmonis</name>
    <name type="common">Salmon louse</name>
    <name type="synonym">Caligus salmonis</name>
    <dbReference type="NCBI Taxonomy" id="72036"/>
    <lineage>
        <taxon>Eukaryota</taxon>
        <taxon>Metazoa</taxon>
        <taxon>Ecdysozoa</taxon>
        <taxon>Arthropoda</taxon>
        <taxon>Crustacea</taxon>
        <taxon>Multicrustacea</taxon>
        <taxon>Hexanauplia</taxon>
        <taxon>Copepoda</taxon>
        <taxon>Siphonostomatoida</taxon>
        <taxon>Caligidae</taxon>
        <taxon>Lepeophtheirus</taxon>
    </lineage>
</organism>
<dbReference type="EMBL" id="HACA01020943">
    <property type="protein sequence ID" value="CDW38304.1"/>
    <property type="molecule type" value="Transcribed_RNA"/>
</dbReference>
<sequence length="28" mass="3266">MTTLSRHIWRRGYVLILVTVSRFKSTGS</sequence>
<protein>
    <submittedName>
        <fullName evidence="1">Uncharacterized protein</fullName>
    </submittedName>
</protein>